<dbReference type="InterPro" id="IPR023550">
    <property type="entry name" value="PKHD_hydroxylase"/>
</dbReference>
<dbReference type="AlphaFoldDB" id="A0A076PQS0"/>
<dbReference type="Gene3D" id="2.60.120.620">
    <property type="entry name" value="q2cbj1_9rhob like domain"/>
    <property type="match status" value="1"/>
</dbReference>
<dbReference type="InterPro" id="IPR044862">
    <property type="entry name" value="Pro_4_hyd_alph_FE2OG_OXY"/>
</dbReference>
<keyword evidence="3 7" id="KW-0847">Vitamin C</keyword>
<dbReference type="SUPFAM" id="SSF51197">
    <property type="entry name" value="Clavaminate synthase-like"/>
    <property type="match status" value="1"/>
</dbReference>
<evidence type="ECO:0000256" key="6">
    <source>
        <dbReference type="ARBA" id="ARBA00023004"/>
    </source>
</evidence>
<dbReference type="RefSeq" id="WP_043375322.1">
    <property type="nucleotide sequence ID" value="NZ_CP006704.1"/>
</dbReference>
<keyword evidence="2 7" id="KW-0479">Metal-binding</keyword>
<dbReference type="KEGG" id="ctes:O987_25350"/>
<evidence type="ECO:0000256" key="5">
    <source>
        <dbReference type="ARBA" id="ARBA00023002"/>
    </source>
</evidence>
<evidence type="ECO:0000256" key="4">
    <source>
        <dbReference type="ARBA" id="ARBA00022964"/>
    </source>
</evidence>
<dbReference type="NCBIfam" id="NF003973">
    <property type="entry name" value="PRK05467.1-2"/>
    <property type="match status" value="1"/>
</dbReference>
<keyword evidence="6 7" id="KW-0408">Iron</keyword>
<dbReference type="GO" id="GO:0006879">
    <property type="term" value="P:intracellular iron ion homeostasis"/>
    <property type="evidence" value="ECO:0007669"/>
    <property type="project" value="TreeGrafter"/>
</dbReference>
<feature type="binding site" evidence="7">
    <location>
        <position position="159"/>
    </location>
    <ligand>
        <name>Fe cation</name>
        <dbReference type="ChEBI" id="CHEBI:24875"/>
    </ligand>
</feature>
<feature type="binding site" evidence="7">
    <location>
        <position position="169"/>
    </location>
    <ligand>
        <name>2-oxoglutarate</name>
        <dbReference type="ChEBI" id="CHEBI:16810"/>
    </ligand>
</feature>
<sequence>MMLHIPQVLSREQVASMRAAIDAADWVDGRATVGSQGAQVKRNRQLPEHSPVAREQGRIILQALAASPLFFSAALPARTMPPLFNRYSDSETYGLHVDGAARRVAGSEQWLRTDVSCTLFLCEPEDYEGGELVVVDTYGTHEVKLPAGDLILYPSTSLHRVEPVTRGERVCSFFWAQSMVRDDARRALLFEMDQAITSLRGKFGETEESVSLTGHYHNLLRMWAET</sequence>
<organism evidence="9 10">
    <name type="scientific">Comamonas testosteroni TK102</name>
    <dbReference type="NCBI Taxonomy" id="1392005"/>
    <lineage>
        <taxon>Bacteria</taxon>
        <taxon>Pseudomonadati</taxon>
        <taxon>Pseudomonadota</taxon>
        <taxon>Betaproteobacteria</taxon>
        <taxon>Burkholderiales</taxon>
        <taxon>Comamonadaceae</taxon>
        <taxon>Comamonas</taxon>
    </lineage>
</organism>
<dbReference type="InterPro" id="IPR041097">
    <property type="entry name" value="PKHD_C"/>
</dbReference>
<dbReference type="Gene3D" id="4.10.860.20">
    <property type="entry name" value="Rabenosyn, Rab binding domain"/>
    <property type="match status" value="1"/>
</dbReference>
<dbReference type="PROSITE" id="PS51471">
    <property type="entry name" value="FE2OG_OXY"/>
    <property type="match status" value="1"/>
</dbReference>
<dbReference type="HAMAP" id="MF_00657">
    <property type="entry name" value="Hydroxyl_YbiX"/>
    <property type="match status" value="1"/>
</dbReference>
<evidence type="ECO:0000259" key="8">
    <source>
        <dbReference type="PROSITE" id="PS51471"/>
    </source>
</evidence>
<dbReference type="NCBIfam" id="NF003975">
    <property type="entry name" value="PRK05467.1-4"/>
    <property type="match status" value="1"/>
</dbReference>
<proteinExistence type="inferred from homology"/>
<dbReference type="GO" id="GO:0031418">
    <property type="term" value="F:L-ascorbic acid binding"/>
    <property type="evidence" value="ECO:0007669"/>
    <property type="project" value="UniProtKB-KW"/>
</dbReference>
<name>A0A076PQS0_COMTE</name>
<dbReference type="GO" id="GO:0005506">
    <property type="term" value="F:iron ion binding"/>
    <property type="evidence" value="ECO:0007669"/>
    <property type="project" value="UniProtKB-UniRule"/>
</dbReference>
<keyword evidence="4 7" id="KW-0223">Dioxygenase</keyword>
<dbReference type="Pfam" id="PF18331">
    <property type="entry name" value="PKHD_C"/>
    <property type="match status" value="1"/>
</dbReference>
<evidence type="ECO:0000256" key="3">
    <source>
        <dbReference type="ARBA" id="ARBA00022896"/>
    </source>
</evidence>
<dbReference type="GO" id="GO:0016706">
    <property type="term" value="F:2-oxoglutarate-dependent dioxygenase activity"/>
    <property type="evidence" value="ECO:0007669"/>
    <property type="project" value="UniProtKB-UniRule"/>
</dbReference>
<dbReference type="PANTHER" id="PTHR41536:SF1">
    <property type="entry name" value="PKHD-TYPE HYDROXYLASE YBIX"/>
    <property type="match status" value="1"/>
</dbReference>
<dbReference type="SMART" id="SM00702">
    <property type="entry name" value="P4Hc"/>
    <property type="match status" value="1"/>
</dbReference>
<dbReference type="NCBIfam" id="NF003974">
    <property type="entry name" value="PRK05467.1-3"/>
    <property type="match status" value="1"/>
</dbReference>
<dbReference type="Proteomes" id="UP000028782">
    <property type="component" value="Chromosome"/>
</dbReference>
<feature type="binding site" evidence="7">
    <location>
        <position position="96"/>
    </location>
    <ligand>
        <name>Fe cation</name>
        <dbReference type="ChEBI" id="CHEBI:24875"/>
    </ligand>
</feature>
<evidence type="ECO:0000256" key="1">
    <source>
        <dbReference type="ARBA" id="ARBA00001961"/>
    </source>
</evidence>
<protein>
    <submittedName>
        <fullName evidence="9">Fe(II)-dependent oxygenase</fullName>
    </submittedName>
</protein>
<evidence type="ECO:0000313" key="9">
    <source>
        <dbReference type="EMBL" id="AIJ49139.1"/>
    </source>
</evidence>
<reference evidence="9 10" key="1">
    <citation type="journal article" date="2014" name="Genome Announc.">
        <title>Complete Genome Sequence of Polychlorinated Biphenyl Degrader Comamonas testosteroni TK102 (NBRC 109938).</title>
        <authorList>
            <person name="Fukuda K."/>
            <person name="Hosoyama A."/>
            <person name="Tsuchikane K."/>
            <person name="Ohji S."/>
            <person name="Yamazoe A."/>
            <person name="Fujita N."/>
            <person name="Shintani M."/>
            <person name="Kimbara K."/>
        </authorList>
    </citation>
    <scope>NUCLEOTIDE SEQUENCE [LARGE SCALE GENOMIC DNA]</scope>
    <source>
        <strain evidence="9">TK102</strain>
    </source>
</reference>
<dbReference type="HOGENOM" id="CLU_106663_0_0_4"/>
<evidence type="ECO:0000313" key="10">
    <source>
        <dbReference type="Proteomes" id="UP000028782"/>
    </source>
</evidence>
<dbReference type="GO" id="GO:0006974">
    <property type="term" value="P:DNA damage response"/>
    <property type="evidence" value="ECO:0007669"/>
    <property type="project" value="TreeGrafter"/>
</dbReference>
<dbReference type="PANTHER" id="PTHR41536">
    <property type="entry name" value="PKHD-TYPE HYDROXYLASE YBIX"/>
    <property type="match status" value="1"/>
</dbReference>
<feature type="binding site" evidence="7">
    <location>
        <position position="98"/>
    </location>
    <ligand>
        <name>Fe cation</name>
        <dbReference type="ChEBI" id="CHEBI:24875"/>
    </ligand>
</feature>
<dbReference type="InterPro" id="IPR006620">
    <property type="entry name" value="Pro_4_hyd_alph"/>
</dbReference>
<comment type="cofactor">
    <cofactor evidence="1 7">
        <name>L-ascorbate</name>
        <dbReference type="ChEBI" id="CHEBI:38290"/>
    </cofactor>
</comment>
<evidence type="ECO:0000256" key="7">
    <source>
        <dbReference type="HAMAP-Rule" id="MF_00657"/>
    </source>
</evidence>
<accession>A0A076PQS0</accession>
<keyword evidence="5 7" id="KW-0560">Oxidoreductase</keyword>
<dbReference type="InterPro" id="IPR005123">
    <property type="entry name" value="Oxoglu/Fe-dep_dioxygenase_dom"/>
</dbReference>
<dbReference type="Pfam" id="PF13640">
    <property type="entry name" value="2OG-FeII_Oxy_3"/>
    <property type="match status" value="1"/>
</dbReference>
<gene>
    <name evidence="9" type="ORF">O987_25350</name>
</gene>
<comment type="cofactor">
    <cofactor evidence="7">
        <name>Fe(2+)</name>
        <dbReference type="ChEBI" id="CHEBI:29033"/>
    </cofactor>
    <text evidence="7">Binds 1 Fe(2+) ion per subunit.</text>
</comment>
<dbReference type="EMBL" id="CP006704">
    <property type="protein sequence ID" value="AIJ49139.1"/>
    <property type="molecule type" value="Genomic_DNA"/>
</dbReference>
<evidence type="ECO:0000256" key="2">
    <source>
        <dbReference type="ARBA" id="ARBA00022723"/>
    </source>
</evidence>
<feature type="domain" description="Fe2OG dioxygenase" evidence="8">
    <location>
        <begin position="78"/>
        <end position="178"/>
    </location>
</feature>